<evidence type="ECO:0000256" key="2">
    <source>
        <dbReference type="SAM" id="Phobius"/>
    </source>
</evidence>
<gene>
    <name evidence="4" type="ORF">SCF082_LOCUS13812</name>
</gene>
<organism evidence="4 5">
    <name type="scientific">Durusdinium trenchii</name>
    <dbReference type="NCBI Taxonomy" id="1381693"/>
    <lineage>
        <taxon>Eukaryota</taxon>
        <taxon>Sar</taxon>
        <taxon>Alveolata</taxon>
        <taxon>Dinophyceae</taxon>
        <taxon>Suessiales</taxon>
        <taxon>Symbiodiniaceae</taxon>
        <taxon>Durusdinium</taxon>
    </lineage>
</organism>
<dbReference type="Gene3D" id="3.40.640.10">
    <property type="entry name" value="Type I PLP-dependent aspartate aminotransferase-like (Major domain)"/>
    <property type="match status" value="1"/>
</dbReference>
<proteinExistence type="predicted"/>
<dbReference type="InterPro" id="IPR015424">
    <property type="entry name" value="PyrdxlP-dep_Trfase"/>
</dbReference>
<reference evidence="4 5" key="1">
    <citation type="submission" date="2024-02" db="EMBL/GenBank/DDBJ databases">
        <authorList>
            <person name="Chen Y."/>
            <person name="Shah S."/>
            <person name="Dougan E. K."/>
            <person name="Thang M."/>
            <person name="Chan C."/>
        </authorList>
    </citation>
    <scope>NUCLEOTIDE SEQUENCE [LARGE SCALE GENOMIC DNA]</scope>
</reference>
<evidence type="ECO:0000259" key="3">
    <source>
        <dbReference type="Pfam" id="PF00266"/>
    </source>
</evidence>
<dbReference type="Gene3D" id="3.90.1150.10">
    <property type="entry name" value="Aspartate Aminotransferase, domain 1"/>
    <property type="match status" value="1"/>
</dbReference>
<keyword evidence="4" id="KW-0456">Lyase</keyword>
<evidence type="ECO:0000313" key="5">
    <source>
        <dbReference type="Proteomes" id="UP001642464"/>
    </source>
</evidence>
<dbReference type="EMBL" id="CAXAMM010008569">
    <property type="protein sequence ID" value="CAK9017804.1"/>
    <property type="molecule type" value="Genomic_DNA"/>
</dbReference>
<protein>
    <submittedName>
        <fullName evidence="4">Hercynylcysteine sulfoxide lyase (Ergothioneine biosynthesis protein 2) (PLP-binding cysteine desulfurase) (PLP-dependent C-S lyase)</fullName>
    </submittedName>
</protein>
<dbReference type="Pfam" id="PF00266">
    <property type="entry name" value="Aminotran_5"/>
    <property type="match status" value="1"/>
</dbReference>
<dbReference type="GO" id="GO:0016829">
    <property type="term" value="F:lyase activity"/>
    <property type="evidence" value="ECO:0007669"/>
    <property type="project" value="UniProtKB-KW"/>
</dbReference>
<dbReference type="SUPFAM" id="SSF53383">
    <property type="entry name" value="PLP-dependent transferases"/>
    <property type="match status" value="1"/>
</dbReference>
<dbReference type="PANTHER" id="PTHR43092">
    <property type="entry name" value="L-CYSTEINE DESULFHYDRASE"/>
    <property type="match status" value="1"/>
</dbReference>
<comment type="caution">
    <text evidence="4">The sequence shown here is derived from an EMBL/GenBank/DDBJ whole genome shotgun (WGS) entry which is preliminary data.</text>
</comment>
<evidence type="ECO:0000313" key="4">
    <source>
        <dbReference type="EMBL" id="CAK9017804.1"/>
    </source>
</evidence>
<dbReference type="InterPro" id="IPR015422">
    <property type="entry name" value="PyrdxlP-dep_Trfase_small"/>
</dbReference>
<keyword evidence="2" id="KW-1133">Transmembrane helix</keyword>
<feature type="transmembrane region" description="Helical" evidence="2">
    <location>
        <begin position="6"/>
        <end position="24"/>
    </location>
</feature>
<name>A0ABP0JTK9_9DINO</name>
<keyword evidence="1" id="KW-0663">Pyridoxal phosphate</keyword>
<evidence type="ECO:0000256" key="1">
    <source>
        <dbReference type="ARBA" id="ARBA00022898"/>
    </source>
</evidence>
<dbReference type="InterPro" id="IPR015421">
    <property type="entry name" value="PyrdxlP-dep_Trfase_major"/>
</dbReference>
<keyword evidence="5" id="KW-1185">Reference proteome</keyword>
<keyword evidence="2" id="KW-0812">Transmembrane</keyword>
<accession>A0ABP0JTK9</accession>
<sequence>MSSQSVMVVVRIVIIMCIKILVVSSDPQVPSFGKTIREAYFQFQPGFLNFNHGGFGATPKPVRRMQNRFIDEQEAQPTAWFASGGYQKVISEVRPRLAEMMGANATDVVFLDDASSGLNAVLRSLPWQPRDVLLLTTAAYAVLPNTGAWLKRRYNIQIVQVEVSFPASGPESFLDPLEQTLRQLPRPCRLRLAVFDHVSSYPPAILPVSRLAKMVKAWFPDALVLLDGAHALGQVPIELGQLEQAGVDAYVTDGHKWLMAPKGSGALWASRSVQDILEPAIISSDNSPETTFQKRFDYIGTRDYSSWCAMGAALDFRRMLGGEVRLQRYTSELAKWAGQMMAEAFGTETVVPVSMTPSMFAVRLPIAATQSEACAGFIAEGLIQNYSMLVISFGLHTNSSTDLTHWIRVSSQIYLDRSDFHDLASAVLTLRASCKDIGRPGGQLDDIAI</sequence>
<keyword evidence="2" id="KW-0472">Membrane</keyword>
<feature type="domain" description="Aminotransferase class V" evidence="3">
    <location>
        <begin position="86"/>
        <end position="419"/>
    </location>
</feature>
<dbReference type="PANTHER" id="PTHR43092:SF2">
    <property type="entry name" value="HERCYNYLCYSTEINE SULFOXIDE LYASE"/>
    <property type="match status" value="1"/>
</dbReference>
<dbReference type="InterPro" id="IPR000192">
    <property type="entry name" value="Aminotrans_V_dom"/>
</dbReference>
<dbReference type="Proteomes" id="UP001642464">
    <property type="component" value="Unassembled WGS sequence"/>
</dbReference>